<accession>A0A5B7IKZ2</accession>
<proteinExistence type="predicted"/>
<organism evidence="1 2">
    <name type="scientific">Portunus trituberculatus</name>
    <name type="common">Swimming crab</name>
    <name type="synonym">Neptunus trituberculatus</name>
    <dbReference type="NCBI Taxonomy" id="210409"/>
    <lineage>
        <taxon>Eukaryota</taxon>
        <taxon>Metazoa</taxon>
        <taxon>Ecdysozoa</taxon>
        <taxon>Arthropoda</taxon>
        <taxon>Crustacea</taxon>
        <taxon>Multicrustacea</taxon>
        <taxon>Malacostraca</taxon>
        <taxon>Eumalacostraca</taxon>
        <taxon>Eucarida</taxon>
        <taxon>Decapoda</taxon>
        <taxon>Pleocyemata</taxon>
        <taxon>Brachyura</taxon>
        <taxon>Eubrachyura</taxon>
        <taxon>Portunoidea</taxon>
        <taxon>Portunidae</taxon>
        <taxon>Portuninae</taxon>
        <taxon>Portunus</taxon>
    </lineage>
</organism>
<dbReference type="EMBL" id="VSRR010065554">
    <property type="protein sequence ID" value="MPC84492.1"/>
    <property type="molecule type" value="Genomic_DNA"/>
</dbReference>
<comment type="caution">
    <text evidence="1">The sequence shown here is derived from an EMBL/GenBank/DDBJ whole genome shotgun (WGS) entry which is preliminary data.</text>
</comment>
<keyword evidence="2" id="KW-1185">Reference proteome</keyword>
<reference evidence="1 2" key="1">
    <citation type="submission" date="2019-05" db="EMBL/GenBank/DDBJ databases">
        <title>Another draft genome of Portunus trituberculatus and its Hox gene families provides insights of decapod evolution.</title>
        <authorList>
            <person name="Jeong J.-H."/>
            <person name="Song I."/>
            <person name="Kim S."/>
            <person name="Choi T."/>
            <person name="Kim D."/>
            <person name="Ryu S."/>
            <person name="Kim W."/>
        </authorList>
    </citation>
    <scope>NUCLEOTIDE SEQUENCE [LARGE SCALE GENOMIC DNA]</scope>
    <source>
        <tissue evidence="1">Muscle</tissue>
    </source>
</reference>
<dbReference type="Proteomes" id="UP000324222">
    <property type="component" value="Unassembled WGS sequence"/>
</dbReference>
<name>A0A5B7IKZ2_PORTR</name>
<sequence length="19" mass="2082">MRGRSHVAKVMVVVVGIDQ</sequence>
<dbReference type="AlphaFoldDB" id="A0A5B7IKZ2"/>
<evidence type="ECO:0000313" key="1">
    <source>
        <dbReference type="EMBL" id="MPC84492.1"/>
    </source>
</evidence>
<evidence type="ECO:0000313" key="2">
    <source>
        <dbReference type="Proteomes" id="UP000324222"/>
    </source>
</evidence>
<gene>
    <name evidence="1" type="ORF">E2C01_079231</name>
</gene>
<protein>
    <submittedName>
        <fullName evidence="1">Uncharacterized protein</fullName>
    </submittedName>
</protein>